<organism evidence="1 2">
    <name type="scientific">Phlebia brevispora</name>
    <dbReference type="NCBI Taxonomy" id="194682"/>
    <lineage>
        <taxon>Eukaryota</taxon>
        <taxon>Fungi</taxon>
        <taxon>Dikarya</taxon>
        <taxon>Basidiomycota</taxon>
        <taxon>Agaricomycotina</taxon>
        <taxon>Agaricomycetes</taxon>
        <taxon>Polyporales</taxon>
        <taxon>Meruliaceae</taxon>
        <taxon>Phlebia</taxon>
    </lineage>
</organism>
<sequence length="207" mass="23623">MQNYMKPENSVTHQDDWGELTGGEWGLGQRGPGEWDARLLETGWGVPPSWGELQQGGWGDWKPVPKVSDDGMNNWLDEVTDSALKRIRQEVTQRRVRLMVYPDRYREHLPAPVIVKLSGSYLILQDLPAVRDHFGLGEDTLLDVWSTPGCSWRTVPASQPIYIAWEHNVVIRIHGGYCDRTFWREIRLCQEGTAALVDDPRAINMAD</sequence>
<evidence type="ECO:0000313" key="2">
    <source>
        <dbReference type="Proteomes" id="UP001148662"/>
    </source>
</evidence>
<dbReference type="EMBL" id="JANHOG010000796">
    <property type="protein sequence ID" value="KAJ3551474.1"/>
    <property type="molecule type" value="Genomic_DNA"/>
</dbReference>
<proteinExistence type="predicted"/>
<keyword evidence="2" id="KW-1185">Reference proteome</keyword>
<name>A0ACC1T2F0_9APHY</name>
<protein>
    <submittedName>
        <fullName evidence="1">Uncharacterized protein</fullName>
    </submittedName>
</protein>
<evidence type="ECO:0000313" key="1">
    <source>
        <dbReference type="EMBL" id="KAJ3551474.1"/>
    </source>
</evidence>
<comment type="caution">
    <text evidence="1">The sequence shown here is derived from an EMBL/GenBank/DDBJ whole genome shotgun (WGS) entry which is preliminary data.</text>
</comment>
<reference evidence="1" key="1">
    <citation type="submission" date="2022-07" db="EMBL/GenBank/DDBJ databases">
        <title>Genome Sequence of Phlebia brevispora.</title>
        <authorList>
            <person name="Buettner E."/>
        </authorList>
    </citation>
    <scope>NUCLEOTIDE SEQUENCE</scope>
    <source>
        <strain evidence="1">MPL23</strain>
    </source>
</reference>
<dbReference type="Proteomes" id="UP001148662">
    <property type="component" value="Unassembled WGS sequence"/>
</dbReference>
<accession>A0ACC1T2F0</accession>
<gene>
    <name evidence="1" type="ORF">NM688_g4680</name>
</gene>